<reference evidence="2" key="1">
    <citation type="journal article" date="2019" name="bioRxiv">
        <title>The Genome of the Zebra Mussel, Dreissena polymorpha: A Resource for Invasive Species Research.</title>
        <authorList>
            <person name="McCartney M.A."/>
            <person name="Auch B."/>
            <person name="Kono T."/>
            <person name="Mallez S."/>
            <person name="Zhang Y."/>
            <person name="Obille A."/>
            <person name="Becker A."/>
            <person name="Abrahante J.E."/>
            <person name="Garbe J."/>
            <person name="Badalamenti J.P."/>
            <person name="Herman A."/>
            <person name="Mangelson H."/>
            <person name="Liachko I."/>
            <person name="Sullivan S."/>
            <person name="Sone E.D."/>
            <person name="Koren S."/>
            <person name="Silverstein K.A.T."/>
            <person name="Beckman K.B."/>
            <person name="Gohl D.M."/>
        </authorList>
    </citation>
    <scope>NUCLEOTIDE SEQUENCE</scope>
    <source>
        <strain evidence="2">Duluth1</strain>
        <tissue evidence="2">Whole animal</tissue>
    </source>
</reference>
<accession>A0A9D4INA9</accession>
<gene>
    <name evidence="2" type="ORF">DPMN_180598</name>
</gene>
<proteinExistence type="predicted"/>
<dbReference type="EMBL" id="JAIWYP010000009">
    <property type="protein sequence ID" value="KAH3779119.1"/>
    <property type="molecule type" value="Genomic_DNA"/>
</dbReference>
<keyword evidence="3" id="KW-1185">Reference proteome</keyword>
<dbReference type="AlphaFoldDB" id="A0A9D4INA9"/>
<protein>
    <submittedName>
        <fullName evidence="2">Uncharacterized protein</fullName>
    </submittedName>
</protein>
<evidence type="ECO:0000313" key="2">
    <source>
        <dbReference type="EMBL" id="KAH3779119.1"/>
    </source>
</evidence>
<evidence type="ECO:0000256" key="1">
    <source>
        <dbReference type="SAM" id="MobiDB-lite"/>
    </source>
</evidence>
<sequence length="105" mass="11514">MELHWTNTPAQMSLQAKSVQHQAATQPKVKLGWQHGSLGHSVQNRPATPAPYMSKDHGMQAGPYQAMAQMPMAHGTYPVQFNAMTQGDQHMLYQAMTQVPVSQGG</sequence>
<evidence type="ECO:0000313" key="3">
    <source>
        <dbReference type="Proteomes" id="UP000828390"/>
    </source>
</evidence>
<organism evidence="2 3">
    <name type="scientific">Dreissena polymorpha</name>
    <name type="common">Zebra mussel</name>
    <name type="synonym">Mytilus polymorpha</name>
    <dbReference type="NCBI Taxonomy" id="45954"/>
    <lineage>
        <taxon>Eukaryota</taxon>
        <taxon>Metazoa</taxon>
        <taxon>Spiralia</taxon>
        <taxon>Lophotrochozoa</taxon>
        <taxon>Mollusca</taxon>
        <taxon>Bivalvia</taxon>
        <taxon>Autobranchia</taxon>
        <taxon>Heteroconchia</taxon>
        <taxon>Euheterodonta</taxon>
        <taxon>Imparidentia</taxon>
        <taxon>Neoheterodontei</taxon>
        <taxon>Myida</taxon>
        <taxon>Dreissenoidea</taxon>
        <taxon>Dreissenidae</taxon>
        <taxon>Dreissena</taxon>
    </lineage>
</organism>
<feature type="region of interest" description="Disordered" evidence="1">
    <location>
        <begin position="1"/>
        <end position="58"/>
    </location>
</feature>
<comment type="caution">
    <text evidence="2">The sequence shown here is derived from an EMBL/GenBank/DDBJ whole genome shotgun (WGS) entry which is preliminary data.</text>
</comment>
<reference evidence="2" key="2">
    <citation type="submission" date="2020-11" db="EMBL/GenBank/DDBJ databases">
        <authorList>
            <person name="McCartney M.A."/>
            <person name="Auch B."/>
            <person name="Kono T."/>
            <person name="Mallez S."/>
            <person name="Becker A."/>
            <person name="Gohl D.M."/>
            <person name="Silverstein K.A.T."/>
            <person name="Koren S."/>
            <person name="Bechman K.B."/>
            <person name="Herman A."/>
            <person name="Abrahante J.E."/>
            <person name="Garbe J."/>
        </authorList>
    </citation>
    <scope>NUCLEOTIDE SEQUENCE</scope>
    <source>
        <strain evidence="2">Duluth1</strain>
        <tissue evidence="2">Whole animal</tissue>
    </source>
</reference>
<feature type="compositionally biased region" description="Polar residues" evidence="1">
    <location>
        <begin position="1"/>
        <end position="25"/>
    </location>
</feature>
<dbReference type="Proteomes" id="UP000828390">
    <property type="component" value="Unassembled WGS sequence"/>
</dbReference>
<name>A0A9D4INA9_DREPO</name>